<organism evidence="7 8">
    <name type="scientific">Acidihalobacter prosperus</name>
    <dbReference type="NCBI Taxonomy" id="160660"/>
    <lineage>
        <taxon>Bacteria</taxon>
        <taxon>Pseudomonadati</taxon>
        <taxon>Pseudomonadota</taxon>
        <taxon>Gammaproteobacteria</taxon>
        <taxon>Chromatiales</taxon>
        <taxon>Ectothiorhodospiraceae</taxon>
        <taxon>Acidihalobacter</taxon>
    </lineage>
</organism>
<gene>
    <name evidence="7" type="ORF">Thpro_021978</name>
</gene>
<dbReference type="InterPro" id="IPR035965">
    <property type="entry name" value="PAS-like_dom_sf"/>
</dbReference>
<dbReference type="PROSITE" id="PS50887">
    <property type="entry name" value="GGDEF"/>
    <property type="match status" value="1"/>
</dbReference>
<dbReference type="SMART" id="SM00267">
    <property type="entry name" value="GGDEF"/>
    <property type="match status" value="1"/>
</dbReference>
<dbReference type="GO" id="GO:0006355">
    <property type="term" value="P:regulation of DNA-templated transcription"/>
    <property type="evidence" value="ECO:0007669"/>
    <property type="project" value="InterPro"/>
</dbReference>
<dbReference type="PROSITE" id="PS50113">
    <property type="entry name" value="PAC"/>
    <property type="match status" value="1"/>
</dbReference>
<dbReference type="GO" id="GO:0052621">
    <property type="term" value="F:diguanylate cyclase activity"/>
    <property type="evidence" value="ECO:0007669"/>
    <property type="project" value="UniProtKB-EC"/>
</dbReference>
<feature type="domain" description="PAC" evidence="5">
    <location>
        <begin position="163"/>
        <end position="215"/>
    </location>
</feature>
<dbReference type="PANTHER" id="PTHR45138">
    <property type="entry name" value="REGULATORY COMPONENTS OF SENSORY TRANSDUCTION SYSTEM"/>
    <property type="match status" value="1"/>
</dbReference>
<dbReference type="Gene3D" id="3.30.450.20">
    <property type="entry name" value="PAS domain"/>
    <property type="match status" value="1"/>
</dbReference>
<dbReference type="InterPro" id="IPR000160">
    <property type="entry name" value="GGDEF_dom"/>
</dbReference>
<evidence type="ECO:0000256" key="1">
    <source>
        <dbReference type="ARBA" id="ARBA00001946"/>
    </source>
</evidence>
<dbReference type="FunFam" id="3.30.70.270:FF:000001">
    <property type="entry name" value="Diguanylate cyclase domain protein"/>
    <property type="match status" value="1"/>
</dbReference>
<dbReference type="CDD" id="cd01949">
    <property type="entry name" value="GGDEF"/>
    <property type="match status" value="1"/>
</dbReference>
<dbReference type="NCBIfam" id="TIGR00254">
    <property type="entry name" value="GGDEF"/>
    <property type="match status" value="1"/>
</dbReference>
<dbReference type="InterPro" id="IPR013767">
    <property type="entry name" value="PAS_fold"/>
</dbReference>
<dbReference type="SMART" id="SM00091">
    <property type="entry name" value="PAS"/>
    <property type="match status" value="1"/>
</dbReference>
<dbReference type="SUPFAM" id="SSF55785">
    <property type="entry name" value="PYP-like sensor domain (PAS domain)"/>
    <property type="match status" value="1"/>
</dbReference>
<evidence type="ECO:0000259" key="4">
    <source>
        <dbReference type="PROSITE" id="PS50112"/>
    </source>
</evidence>
<dbReference type="Pfam" id="PF00990">
    <property type="entry name" value="GGDEF"/>
    <property type="match status" value="1"/>
</dbReference>
<dbReference type="Proteomes" id="UP000029273">
    <property type="component" value="Unassembled WGS sequence"/>
</dbReference>
<reference evidence="7 8" key="1">
    <citation type="journal article" date="2014" name="Genome Announc.">
        <title>Draft Genome Sequence of the Iron-Oxidizing, Acidophilic, and Halotolerant 'Thiobacillus prosperus' Type Strain DSM 5130.</title>
        <authorList>
            <person name="Ossandon F.J."/>
            <person name="Cardenas J.P."/>
            <person name="Corbett M."/>
            <person name="Quatrini R."/>
            <person name="Holmes D.S."/>
            <person name="Watkin E."/>
        </authorList>
    </citation>
    <scope>NUCLEOTIDE SEQUENCE [LARGE SCALE GENOMIC DNA]</scope>
    <source>
        <strain evidence="7 8">DSM 5130</strain>
    </source>
</reference>
<dbReference type="PROSITE" id="PS50112">
    <property type="entry name" value="PAS"/>
    <property type="match status" value="1"/>
</dbReference>
<dbReference type="SUPFAM" id="SSF55073">
    <property type="entry name" value="Nucleotide cyclase"/>
    <property type="match status" value="1"/>
</dbReference>
<dbReference type="SUPFAM" id="SSF55781">
    <property type="entry name" value="GAF domain-like"/>
    <property type="match status" value="1"/>
</dbReference>
<dbReference type="InterPro" id="IPR043128">
    <property type="entry name" value="Rev_trsase/Diguanyl_cyclase"/>
</dbReference>
<dbReference type="PANTHER" id="PTHR45138:SF9">
    <property type="entry name" value="DIGUANYLATE CYCLASE DGCM-RELATED"/>
    <property type="match status" value="1"/>
</dbReference>
<comment type="catalytic activity">
    <reaction evidence="3">
        <text>2 GTP = 3',3'-c-di-GMP + 2 diphosphate</text>
        <dbReference type="Rhea" id="RHEA:24898"/>
        <dbReference type="ChEBI" id="CHEBI:33019"/>
        <dbReference type="ChEBI" id="CHEBI:37565"/>
        <dbReference type="ChEBI" id="CHEBI:58805"/>
        <dbReference type="EC" id="2.7.7.65"/>
    </reaction>
</comment>
<evidence type="ECO:0000313" key="7">
    <source>
        <dbReference type="EMBL" id="OBS09650.1"/>
    </source>
</evidence>
<name>A0A1A6C528_9GAMM</name>
<protein>
    <recommendedName>
        <fullName evidence="2">diguanylate cyclase</fullName>
        <ecNumber evidence="2">2.7.7.65</ecNumber>
    </recommendedName>
</protein>
<evidence type="ECO:0000256" key="2">
    <source>
        <dbReference type="ARBA" id="ARBA00012528"/>
    </source>
</evidence>
<feature type="domain" description="PAS" evidence="4">
    <location>
        <begin position="105"/>
        <end position="159"/>
    </location>
</feature>
<proteinExistence type="predicted"/>
<dbReference type="Pfam" id="PF00989">
    <property type="entry name" value="PAS"/>
    <property type="match status" value="1"/>
</dbReference>
<dbReference type="EC" id="2.7.7.65" evidence="2"/>
<dbReference type="InterPro" id="IPR000014">
    <property type="entry name" value="PAS"/>
</dbReference>
<dbReference type="InterPro" id="IPR029787">
    <property type="entry name" value="Nucleotide_cyclase"/>
</dbReference>
<dbReference type="InterPro" id="IPR001610">
    <property type="entry name" value="PAC"/>
</dbReference>
<dbReference type="Gene3D" id="3.30.70.270">
    <property type="match status" value="1"/>
</dbReference>
<dbReference type="CDD" id="cd00130">
    <property type="entry name" value="PAS"/>
    <property type="match status" value="1"/>
</dbReference>
<dbReference type="SMART" id="SM00086">
    <property type="entry name" value="PAC"/>
    <property type="match status" value="1"/>
</dbReference>
<evidence type="ECO:0000256" key="3">
    <source>
        <dbReference type="ARBA" id="ARBA00034247"/>
    </source>
</evidence>
<evidence type="ECO:0000259" key="6">
    <source>
        <dbReference type="PROSITE" id="PS50887"/>
    </source>
</evidence>
<evidence type="ECO:0000313" key="8">
    <source>
        <dbReference type="Proteomes" id="UP000029273"/>
    </source>
</evidence>
<sequence>MADADTPLPDHPAFPDGVSLTTFISSPIGLAGSVYGSLDFGDTGANPLAFTPDQVLLVESLAGFIALHIERKGREEAYEELERHLGERQAILDASFNHSIVGKAIVDVGSSRILDVNRVLGDMFGYTREEMIGNTFERFTHPEDRGLTAPEIRKLIRGKCDAFEMDKRYQHQDGRTIEAHVAIAVIRAPDLQPRYLIGEVLDVTERKASEAALREALQDLSHLSITDALTGLHNRRSLDEVIAKEIARARRSHTPLSLILLDIDHFKRYNDTFGHPAGDQALRQSARLIVESIRTTDLAARYGGEEFAIVLPDTPSDHAATLAERCRRAFLDESWEHHEHPLTASFGVAALDDAAADGAVLIRRADEALYDAKAQGRNCVVVAGQP</sequence>
<comment type="caution">
    <text evidence="7">The sequence shown here is derived from an EMBL/GenBank/DDBJ whole genome shotgun (WGS) entry which is preliminary data.</text>
</comment>
<dbReference type="InterPro" id="IPR050469">
    <property type="entry name" value="Diguanylate_Cyclase"/>
</dbReference>
<dbReference type="InterPro" id="IPR000700">
    <property type="entry name" value="PAS-assoc_C"/>
</dbReference>
<accession>A0A1A6C528</accession>
<comment type="cofactor">
    <cofactor evidence="1">
        <name>Mg(2+)</name>
        <dbReference type="ChEBI" id="CHEBI:18420"/>
    </cofactor>
</comment>
<feature type="domain" description="GGDEF" evidence="6">
    <location>
        <begin position="254"/>
        <end position="385"/>
    </location>
</feature>
<dbReference type="NCBIfam" id="TIGR00229">
    <property type="entry name" value="sensory_box"/>
    <property type="match status" value="1"/>
</dbReference>
<keyword evidence="8" id="KW-1185">Reference proteome</keyword>
<evidence type="ECO:0000259" key="5">
    <source>
        <dbReference type="PROSITE" id="PS50113"/>
    </source>
</evidence>
<dbReference type="AlphaFoldDB" id="A0A1A6C528"/>
<dbReference type="EMBL" id="JQSG02000003">
    <property type="protein sequence ID" value="OBS09650.1"/>
    <property type="molecule type" value="Genomic_DNA"/>
</dbReference>